<evidence type="ECO:0000256" key="7">
    <source>
        <dbReference type="SAM" id="Phobius"/>
    </source>
</evidence>
<evidence type="ECO:0000256" key="2">
    <source>
        <dbReference type="ARBA" id="ARBA00022475"/>
    </source>
</evidence>
<evidence type="ECO:0000259" key="8">
    <source>
        <dbReference type="Pfam" id="PF05231"/>
    </source>
</evidence>
<keyword evidence="3 7" id="KW-0812">Transmembrane</keyword>
<feature type="transmembrane region" description="Helical" evidence="7">
    <location>
        <begin position="191"/>
        <end position="208"/>
    </location>
</feature>
<keyword evidence="2" id="KW-1003">Cell membrane</keyword>
<accession>A0AAU8KR66</accession>
<evidence type="ECO:0000256" key="1">
    <source>
        <dbReference type="ARBA" id="ARBA00004651"/>
    </source>
</evidence>
<feature type="transmembrane region" description="Helical" evidence="7">
    <location>
        <begin position="155"/>
        <end position="179"/>
    </location>
</feature>
<organism evidence="9">
    <name type="scientific">Streptomyces sp. JL1001</name>
    <dbReference type="NCBI Taxonomy" id="3078227"/>
    <lineage>
        <taxon>Bacteria</taxon>
        <taxon>Bacillati</taxon>
        <taxon>Actinomycetota</taxon>
        <taxon>Actinomycetes</taxon>
        <taxon>Kitasatosporales</taxon>
        <taxon>Streptomycetaceae</taxon>
        <taxon>Streptomyces</taxon>
    </lineage>
</organism>
<feature type="compositionally biased region" description="Low complexity" evidence="6">
    <location>
        <begin position="334"/>
        <end position="347"/>
    </location>
</feature>
<gene>
    <name evidence="9" type="ORF">R1Y80_34685</name>
</gene>
<feature type="transmembrane region" description="Helical" evidence="7">
    <location>
        <begin position="265"/>
        <end position="288"/>
    </location>
</feature>
<dbReference type="GO" id="GO:0005886">
    <property type="term" value="C:plasma membrane"/>
    <property type="evidence" value="ECO:0007669"/>
    <property type="project" value="UniProtKB-SubCell"/>
</dbReference>
<feature type="transmembrane region" description="Helical" evidence="7">
    <location>
        <begin position="214"/>
        <end position="232"/>
    </location>
</feature>
<dbReference type="InterPro" id="IPR007895">
    <property type="entry name" value="MASE1"/>
</dbReference>
<feature type="region of interest" description="Disordered" evidence="6">
    <location>
        <begin position="314"/>
        <end position="347"/>
    </location>
</feature>
<keyword evidence="4 7" id="KW-1133">Transmembrane helix</keyword>
<evidence type="ECO:0000256" key="6">
    <source>
        <dbReference type="SAM" id="MobiDB-lite"/>
    </source>
</evidence>
<feature type="domain" description="MASE1" evidence="8">
    <location>
        <begin position="20"/>
        <end position="290"/>
    </location>
</feature>
<keyword evidence="5 7" id="KW-0472">Membrane</keyword>
<dbReference type="PANTHER" id="PTHR45530:SF3">
    <property type="entry name" value="TWO-COMPONENT SYSTEM NARL FAMILY SENSOR HISTIDINE KINASE BARA"/>
    <property type="match status" value="1"/>
</dbReference>
<dbReference type="EMBL" id="CP136798">
    <property type="protein sequence ID" value="XCN18944.1"/>
    <property type="molecule type" value="Genomic_DNA"/>
</dbReference>
<evidence type="ECO:0000313" key="9">
    <source>
        <dbReference type="EMBL" id="XCN18944.1"/>
    </source>
</evidence>
<feature type="transmembrane region" description="Helical" evidence="7">
    <location>
        <begin position="12"/>
        <end position="32"/>
    </location>
</feature>
<feature type="transmembrane region" description="Helical" evidence="7">
    <location>
        <begin position="117"/>
        <end position="143"/>
    </location>
</feature>
<reference evidence="9" key="1">
    <citation type="submission" date="2023-10" db="EMBL/GenBank/DDBJ databases">
        <title>Complete genome sequence of Streptomyces sp. JL1001.</title>
        <authorList>
            <person name="Jiang L."/>
        </authorList>
    </citation>
    <scope>NUCLEOTIDE SEQUENCE</scope>
    <source>
        <strain evidence="9">JL1001</strain>
    </source>
</reference>
<name>A0AAU8KR66_9ACTN</name>
<dbReference type="RefSeq" id="WP_354599012.1">
    <property type="nucleotide sequence ID" value="NZ_CP136798.1"/>
</dbReference>
<evidence type="ECO:0000256" key="4">
    <source>
        <dbReference type="ARBA" id="ARBA00022989"/>
    </source>
</evidence>
<dbReference type="PANTHER" id="PTHR45530">
    <property type="entry name" value="SENSORY TRANSDUCTION HISTIDINE KINASE"/>
    <property type="match status" value="1"/>
</dbReference>
<dbReference type="AlphaFoldDB" id="A0AAU8KR66"/>
<evidence type="ECO:0000256" key="5">
    <source>
        <dbReference type="ARBA" id="ARBA00023136"/>
    </source>
</evidence>
<feature type="transmembrane region" description="Helical" evidence="7">
    <location>
        <begin position="44"/>
        <end position="65"/>
    </location>
</feature>
<dbReference type="Pfam" id="PF05231">
    <property type="entry name" value="MASE1"/>
    <property type="match status" value="1"/>
</dbReference>
<sequence length="347" mass="37148">MIRSEEARRRAVYVAQILGVAGAYYLSGRLGLMRQVVIDGAVVTPLWPPTGIALASLLCLGVRVWPGIALGTLVTVTEIGDAFTVSRLAIMLGNTVAPLTAYALLRRVGFRNELVRLRDGVCLVFLGAFAGMLISATIGSFTLLLDDKVPPGRFWLVWASWWAGDAMGVLVVTPLLLVLRGARWPRRSDRWLEASVLAVVVIVVSLIATRSSQSMIYVVFPVIIWSALRFQLPGSAPCALVVSVLAILAGTDALGPFAGHSLMEIMANLSLLNGCVALTALLLGAIVAEHKNIRRETEYAVEELEALVEQLAPLSGPAPGRYEDRPRRHGPLNGGPHPDAPGGPDDP</sequence>
<proteinExistence type="predicted"/>
<comment type="subcellular location">
    <subcellularLocation>
        <location evidence="1">Cell membrane</location>
        <topology evidence="1">Multi-pass membrane protein</topology>
    </subcellularLocation>
</comment>
<protein>
    <submittedName>
        <fullName evidence="9">MASE1 domain-containing protein</fullName>
    </submittedName>
</protein>
<feature type="transmembrane region" description="Helical" evidence="7">
    <location>
        <begin position="239"/>
        <end position="259"/>
    </location>
</feature>
<evidence type="ECO:0000256" key="3">
    <source>
        <dbReference type="ARBA" id="ARBA00022692"/>
    </source>
</evidence>